<evidence type="ECO:0000313" key="2">
    <source>
        <dbReference type="EMBL" id="EGH49966.1"/>
    </source>
</evidence>
<feature type="region of interest" description="Disordered" evidence="1">
    <location>
        <begin position="1"/>
        <end position="34"/>
    </location>
</feature>
<sequence>LDNSRSGRISGKGLVLGTGVFDNHQDGRLTSTGA</sequence>
<reference evidence="2 3" key="1">
    <citation type="journal article" date="2011" name="PLoS Pathog.">
        <title>Dynamic evolution of pathogenicity revealed by sequencing and comparative genomics of 19 Pseudomonas syringae isolates.</title>
        <authorList>
            <person name="Baltrus D.A."/>
            <person name="Nishimura M.T."/>
            <person name="Romanchuk A."/>
            <person name="Chang J.H."/>
            <person name="Mukhtar M.S."/>
            <person name="Cherkis K."/>
            <person name="Roach J."/>
            <person name="Grant S.R."/>
            <person name="Jones C.D."/>
            <person name="Dangl J.L."/>
        </authorList>
    </citation>
    <scope>NUCLEOTIDE SEQUENCE [LARGE SCALE GENOMIC DNA]</scope>
    <source>
        <strain evidence="2 3">1704B</strain>
    </source>
</reference>
<accession>F3GSB3</accession>
<protein>
    <submittedName>
        <fullName evidence="2">Filamentous hemagglutinin, intein-containing</fullName>
    </submittedName>
</protein>
<evidence type="ECO:0000256" key="1">
    <source>
        <dbReference type="SAM" id="MobiDB-lite"/>
    </source>
</evidence>
<keyword evidence="3" id="KW-1185">Reference proteome</keyword>
<organism evidence="2 3">
    <name type="scientific">Pseudomonas syringae pv. pisi str. 1704B</name>
    <dbReference type="NCBI Taxonomy" id="629263"/>
    <lineage>
        <taxon>Bacteria</taxon>
        <taxon>Pseudomonadati</taxon>
        <taxon>Pseudomonadota</taxon>
        <taxon>Gammaproteobacteria</taxon>
        <taxon>Pseudomonadales</taxon>
        <taxon>Pseudomonadaceae</taxon>
        <taxon>Pseudomonas</taxon>
        <taxon>Pseudomonas syringae</taxon>
    </lineage>
</organism>
<name>F3GSB3_PSESJ</name>
<comment type="caution">
    <text evidence="2">The sequence shown here is derived from an EMBL/GenBank/DDBJ whole genome shotgun (WGS) entry which is preliminary data.</text>
</comment>
<gene>
    <name evidence="2" type="ORF">PSYPI_49172</name>
</gene>
<dbReference type="AlphaFoldDB" id="F3GSB3"/>
<evidence type="ECO:0000313" key="3">
    <source>
        <dbReference type="Proteomes" id="UP000004986"/>
    </source>
</evidence>
<dbReference type="Proteomes" id="UP000004986">
    <property type="component" value="Unassembled WGS sequence"/>
</dbReference>
<proteinExistence type="predicted"/>
<dbReference type="EMBL" id="AEAI01004963">
    <property type="protein sequence ID" value="EGH49966.1"/>
    <property type="molecule type" value="Genomic_DNA"/>
</dbReference>
<feature type="non-terminal residue" evidence="2">
    <location>
        <position position="1"/>
    </location>
</feature>
<feature type="non-terminal residue" evidence="2">
    <location>
        <position position="34"/>
    </location>
</feature>